<reference evidence="8" key="1">
    <citation type="journal article" date="2013" name="Science">
        <title>The Amborella genome and the evolution of flowering plants.</title>
        <authorList>
            <consortium name="Amborella Genome Project"/>
        </authorList>
    </citation>
    <scope>NUCLEOTIDE SEQUENCE [LARGE SCALE GENOMIC DNA]</scope>
</reference>
<keyword evidence="8" id="KW-1185">Reference proteome</keyword>
<evidence type="ECO:0000313" key="7">
    <source>
        <dbReference type="EMBL" id="ERN09816.1"/>
    </source>
</evidence>
<dbReference type="GO" id="GO:0005739">
    <property type="term" value="C:mitochondrion"/>
    <property type="evidence" value="ECO:0000318"/>
    <property type="project" value="GO_Central"/>
</dbReference>
<dbReference type="InterPro" id="IPR011004">
    <property type="entry name" value="Trimer_LpxA-like_sf"/>
</dbReference>
<dbReference type="GO" id="GO:0103118">
    <property type="term" value="F:UDP-3-O-[(3R)-3-hydroxyacyl]-glucosamine N-acyltransferase activity"/>
    <property type="evidence" value="ECO:0000318"/>
    <property type="project" value="GO_Central"/>
</dbReference>
<keyword evidence="3" id="KW-0808">Transferase</keyword>
<dbReference type="NCBIfam" id="NF002060">
    <property type="entry name" value="PRK00892.1"/>
    <property type="match status" value="1"/>
</dbReference>
<dbReference type="GO" id="GO:0016020">
    <property type="term" value="C:membrane"/>
    <property type="evidence" value="ECO:0007669"/>
    <property type="project" value="GOC"/>
</dbReference>
<dbReference type="PANTHER" id="PTHR43378:SF2">
    <property type="entry name" value="UDP-3-O-ACYLGLUCOSAMINE N-ACYLTRANSFERASE 1, MITOCHONDRIAL-RELATED"/>
    <property type="match status" value="1"/>
</dbReference>
<keyword evidence="1" id="KW-0444">Lipid biosynthesis</keyword>
<dbReference type="Gene3D" id="2.160.10.10">
    <property type="entry name" value="Hexapeptide repeat proteins"/>
    <property type="match status" value="1"/>
</dbReference>
<dbReference type="NCBIfam" id="TIGR01853">
    <property type="entry name" value="lipid_A_lpxD"/>
    <property type="match status" value="1"/>
</dbReference>
<dbReference type="GO" id="GO:0016410">
    <property type="term" value="F:N-acyltransferase activity"/>
    <property type="evidence" value="ECO:0007669"/>
    <property type="project" value="InterPro"/>
</dbReference>
<evidence type="ECO:0000259" key="6">
    <source>
        <dbReference type="Pfam" id="PF24894"/>
    </source>
</evidence>
<dbReference type="eggNOG" id="ENOG502QV70">
    <property type="taxonomic scope" value="Eukaryota"/>
</dbReference>
<dbReference type="InterPro" id="IPR001451">
    <property type="entry name" value="Hexapep"/>
</dbReference>
<protein>
    <recommendedName>
        <fullName evidence="6">Glucose-1-phosphate adenylyltransferase/Bifunctional protein GlmU-like C-terminal hexapeptide domain-containing protein</fullName>
    </recommendedName>
</protein>
<dbReference type="InterPro" id="IPR007691">
    <property type="entry name" value="LpxD"/>
</dbReference>
<evidence type="ECO:0000256" key="3">
    <source>
        <dbReference type="ARBA" id="ARBA00022679"/>
    </source>
</evidence>
<evidence type="ECO:0000256" key="5">
    <source>
        <dbReference type="ARBA" id="ARBA00023315"/>
    </source>
</evidence>
<organism evidence="7 8">
    <name type="scientific">Amborella trichopoda</name>
    <dbReference type="NCBI Taxonomy" id="13333"/>
    <lineage>
        <taxon>Eukaryota</taxon>
        <taxon>Viridiplantae</taxon>
        <taxon>Streptophyta</taxon>
        <taxon>Embryophyta</taxon>
        <taxon>Tracheophyta</taxon>
        <taxon>Spermatophyta</taxon>
        <taxon>Magnoliopsida</taxon>
        <taxon>Amborellales</taxon>
        <taxon>Amborellaceae</taxon>
        <taxon>Amborella</taxon>
    </lineage>
</organism>
<keyword evidence="2" id="KW-0441">Lipid A biosynthesis</keyword>
<dbReference type="GO" id="GO:2001289">
    <property type="term" value="P:lipid X metabolic process"/>
    <property type="evidence" value="ECO:0000318"/>
    <property type="project" value="GO_Central"/>
</dbReference>
<dbReference type="EMBL" id="KI392980">
    <property type="protein sequence ID" value="ERN09816.1"/>
    <property type="molecule type" value="Genomic_DNA"/>
</dbReference>
<dbReference type="Pfam" id="PF00132">
    <property type="entry name" value="Hexapep"/>
    <property type="match status" value="1"/>
</dbReference>
<dbReference type="OrthoDB" id="2355at2759"/>
<dbReference type="InterPro" id="IPR056818">
    <property type="entry name" value="GlmU/GlgC-like_hexapep"/>
</dbReference>
<gene>
    <name evidence="7" type="ORF">AMTR_s00029p00247640</name>
</gene>
<dbReference type="OMA" id="VDHPKYY"/>
<dbReference type="STRING" id="13333.W1PQ30"/>
<dbReference type="AlphaFoldDB" id="W1PQ30"/>
<evidence type="ECO:0000313" key="8">
    <source>
        <dbReference type="Proteomes" id="UP000017836"/>
    </source>
</evidence>
<keyword evidence="5" id="KW-0012">Acyltransferase</keyword>
<dbReference type="KEGG" id="atr:18437976"/>
<dbReference type="Gramene" id="ERN09816">
    <property type="protein sequence ID" value="ERN09816"/>
    <property type="gene ID" value="AMTR_s00029p00247640"/>
</dbReference>
<sequence>MPLRPSLSLSMSPGWAAISTFRSGVFPSHFRALIAHKCYSSSNSGDDDASLSEEVMGQSMFEKWHNGGGLFHKSSCIDPTAVIEAGSIVHPKAVLGANVHLGSGAVVGPSVKIGHSAKIGYNAVVCNCSIGESCIIHSGVCIGQDGFGFLVDAHGNLVKKPQLLYARIGNHVEIGANSCIDRGSWRDTVIGDHTKIDNLVQIAHNVVIGKCCIICGQVGVAGSVMIGDNVTLGGKVAIRDHVKISSKVRFAANSCVTKDITEPGDYGGFPAVPIHEWRRQVASINRVGRRSRPGNT</sequence>
<accession>W1PQ30</accession>
<evidence type="ECO:0000256" key="4">
    <source>
        <dbReference type="ARBA" id="ARBA00023098"/>
    </source>
</evidence>
<proteinExistence type="predicted"/>
<evidence type="ECO:0000256" key="1">
    <source>
        <dbReference type="ARBA" id="ARBA00022516"/>
    </source>
</evidence>
<dbReference type="HOGENOM" id="CLU_049865_3_2_1"/>
<dbReference type="PANTHER" id="PTHR43378">
    <property type="entry name" value="UDP-3-O-ACYLGLUCOSAMINE N-ACYLTRANSFERASE"/>
    <property type="match status" value="1"/>
</dbReference>
<dbReference type="GO" id="GO:0009245">
    <property type="term" value="P:lipid A biosynthetic process"/>
    <property type="evidence" value="ECO:0007669"/>
    <property type="project" value="UniProtKB-KW"/>
</dbReference>
<feature type="domain" description="Glucose-1-phosphate adenylyltransferase/Bifunctional protein GlmU-like C-terminal hexapeptide" evidence="6">
    <location>
        <begin position="74"/>
        <end position="145"/>
    </location>
</feature>
<keyword evidence="4" id="KW-0443">Lipid metabolism</keyword>
<dbReference type="CDD" id="cd03352">
    <property type="entry name" value="LbH_LpxD"/>
    <property type="match status" value="1"/>
</dbReference>
<evidence type="ECO:0000256" key="2">
    <source>
        <dbReference type="ARBA" id="ARBA00022556"/>
    </source>
</evidence>
<dbReference type="Proteomes" id="UP000017836">
    <property type="component" value="Unassembled WGS sequence"/>
</dbReference>
<dbReference type="SUPFAM" id="SSF51161">
    <property type="entry name" value="Trimeric LpxA-like enzymes"/>
    <property type="match status" value="1"/>
</dbReference>
<dbReference type="Pfam" id="PF24894">
    <property type="entry name" value="Hexapep_GlmU"/>
    <property type="match status" value="1"/>
</dbReference>
<name>W1PQ30_AMBTC</name>